<dbReference type="AlphaFoldDB" id="A0A1D8JGW3"/>
<dbReference type="EMBL" id="CP017560">
    <property type="protein sequence ID" value="AOV07955.1"/>
    <property type="molecule type" value="Genomic_DNA"/>
</dbReference>
<sequence>MVTVAMLHSRKHPHKVRKAYSCAAVAKMEGIKFYFFSPHSVNFEEKTIVGYIFENGSWHQKKMDFPDVIYNASGMKTLTQKKIYRRLKRMIPFTSHPIGTKMKVYKKIEEMPEFAHYLIPSEMINASQTVINALQKFNEVIVKPLSGSQGRGVTYIAQNGEQFDVVEGSKGRLVDETELRSIIDVLISEKNFLVQPYISSITKEGLPFDLRIHVQKNGSGEWGITLIYPRIGSTDGIISNVSAGGYIGKLESFFEREYGFEGYDMQRVLEHFAIRFSQKFDDLYEGRLDELGIDIGIDEHRKLWIYEVNWRPGAVYRGLDAAMNTIPYAAYLANQHNKNK</sequence>
<keyword evidence="1" id="KW-0067">ATP-binding</keyword>
<gene>
    <name evidence="3" type="ORF">BI350_10675</name>
</gene>
<accession>A0A1D8JGW3</accession>
<dbReference type="KEGG" id="surl:BI350_10675"/>
<dbReference type="Pfam" id="PF14398">
    <property type="entry name" value="ATPgrasp_YheCD"/>
    <property type="match status" value="1"/>
</dbReference>
<reference evidence="3 4" key="1">
    <citation type="submission" date="2016-09" db="EMBL/GenBank/DDBJ databases">
        <title>Complete genome sequence of the Lysinibacillus sphaericus LMG 22257, a specie of Bacillus with ureolytic activity that can effectively biodeposit calcium carbonate.</title>
        <authorList>
            <person name="Yan W."/>
        </authorList>
    </citation>
    <scope>NUCLEOTIDE SEQUENCE [LARGE SCALE GENOMIC DNA]</scope>
    <source>
        <strain evidence="3 4">LMG 22257</strain>
    </source>
</reference>
<keyword evidence="4" id="KW-1185">Reference proteome</keyword>
<dbReference type="Proteomes" id="UP000185746">
    <property type="component" value="Chromosome"/>
</dbReference>
<protein>
    <recommendedName>
        <fullName evidence="2">ATP-grasp domain-containing protein</fullName>
    </recommendedName>
</protein>
<dbReference type="Gene3D" id="3.30.1490.20">
    <property type="entry name" value="ATP-grasp fold, A domain"/>
    <property type="match status" value="1"/>
</dbReference>
<dbReference type="InterPro" id="IPR011761">
    <property type="entry name" value="ATP-grasp"/>
</dbReference>
<evidence type="ECO:0000313" key="3">
    <source>
        <dbReference type="EMBL" id="AOV07955.1"/>
    </source>
</evidence>
<dbReference type="Gene3D" id="3.30.470.20">
    <property type="entry name" value="ATP-grasp fold, B domain"/>
    <property type="match status" value="1"/>
</dbReference>
<dbReference type="GO" id="GO:0046872">
    <property type="term" value="F:metal ion binding"/>
    <property type="evidence" value="ECO:0007669"/>
    <property type="project" value="InterPro"/>
</dbReference>
<evidence type="ECO:0000313" key="4">
    <source>
        <dbReference type="Proteomes" id="UP000185746"/>
    </source>
</evidence>
<dbReference type="RefSeq" id="WP_075528103.1">
    <property type="nucleotide sequence ID" value="NZ_CP017560.1"/>
</dbReference>
<keyword evidence="1" id="KW-0547">Nucleotide-binding</keyword>
<feature type="domain" description="ATP-grasp" evidence="2">
    <location>
        <begin position="111"/>
        <end position="337"/>
    </location>
</feature>
<evidence type="ECO:0000256" key="1">
    <source>
        <dbReference type="PROSITE-ProRule" id="PRU00409"/>
    </source>
</evidence>
<name>A0A1D8JGW3_9BACL</name>
<dbReference type="PROSITE" id="PS50975">
    <property type="entry name" value="ATP_GRASP"/>
    <property type="match status" value="1"/>
</dbReference>
<dbReference type="SUPFAM" id="SSF56059">
    <property type="entry name" value="Glutathione synthetase ATP-binding domain-like"/>
    <property type="match status" value="1"/>
</dbReference>
<proteinExistence type="predicted"/>
<dbReference type="InterPro" id="IPR026838">
    <property type="entry name" value="YheC/D"/>
</dbReference>
<dbReference type="GO" id="GO:0005524">
    <property type="term" value="F:ATP binding"/>
    <property type="evidence" value="ECO:0007669"/>
    <property type="project" value="UniProtKB-UniRule"/>
</dbReference>
<evidence type="ECO:0000259" key="2">
    <source>
        <dbReference type="PROSITE" id="PS50975"/>
    </source>
</evidence>
<dbReference type="InterPro" id="IPR013815">
    <property type="entry name" value="ATP_grasp_subdomain_1"/>
</dbReference>
<organism evidence="3 4">
    <name type="scientific">Sporosarcina ureilytica</name>
    <dbReference type="NCBI Taxonomy" id="298596"/>
    <lineage>
        <taxon>Bacteria</taxon>
        <taxon>Bacillati</taxon>
        <taxon>Bacillota</taxon>
        <taxon>Bacilli</taxon>
        <taxon>Bacillales</taxon>
        <taxon>Caryophanaceae</taxon>
        <taxon>Sporosarcina</taxon>
    </lineage>
</organism>